<accession>A0A2N0Z1L7</accession>
<keyword evidence="1" id="KW-0812">Transmembrane</keyword>
<dbReference type="OrthoDB" id="2924197at2"/>
<name>A0A2N0Z1L7_9BACI</name>
<evidence type="ECO:0000313" key="2">
    <source>
        <dbReference type="EMBL" id="PKG23406.1"/>
    </source>
</evidence>
<keyword evidence="1" id="KW-0472">Membrane</keyword>
<sequence length="261" mass="30464">MDIQKYYRQTAFASLNASVISCIPIFFLASFFVAMHLSTKYFLYMLPFAIYSMTSYVLYRLDKRRSIEALLENSKDKETSLLEKKTVVLSFLPAPSLRMLIFDCDGVAVGEIRDEKFHLVRWYLPYFLDKLYVKNYGFYNSSGMLQYLFTIKGKTIEIRNKEGKKISKIIEQKMDKPSKSVFTYGENTIIMNKSLAFTDYRFLKANGLPLAILQKGLLPKEWNKRFLKPNIPLLSINHGLSNKEIIHLYALLTKIYAYKDH</sequence>
<keyword evidence="3" id="KW-1185">Reference proteome</keyword>
<dbReference type="Proteomes" id="UP000233375">
    <property type="component" value="Unassembled WGS sequence"/>
</dbReference>
<dbReference type="RefSeq" id="WP_101177513.1">
    <property type="nucleotide sequence ID" value="NZ_PISE01000025.1"/>
</dbReference>
<reference evidence="2 3" key="1">
    <citation type="journal article" date="2003" name="Int. J. Syst. Evol. Microbiol.">
        <title>Bacillus nealsonii sp. nov., isolated from a spacecraft-assembly facility, whose spores are gamma-radiation resistant.</title>
        <authorList>
            <person name="Venkateswaran K."/>
            <person name="Kempf M."/>
            <person name="Chen F."/>
            <person name="Satomi M."/>
            <person name="Nicholson W."/>
            <person name="Kern R."/>
        </authorList>
    </citation>
    <scope>NUCLEOTIDE SEQUENCE [LARGE SCALE GENOMIC DNA]</scope>
    <source>
        <strain evidence="2 3">FO-92</strain>
    </source>
</reference>
<feature type="transmembrane region" description="Helical" evidence="1">
    <location>
        <begin position="41"/>
        <end position="59"/>
    </location>
</feature>
<keyword evidence="1" id="KW-1133">Transmembrane helix</keyword>
<organism evidence="2 3">
    <name type="scientific">Niallia nealsonii</name>
    <dbReference type="NCBI Taxonomy" id="115979"/>
    <lineage>
        <taxon>Bacteria</taxon>
        <taxon>Bacillati</taxon>
        <taxon>Bacillota</taxon>
        <taxon>Bacilli</taxon>
        <taxon>Bacillales</taxon>
        <taxon>Bacillaceae</taxon>
        <taxon>Niallia</taxon>
    </lineage>
</organism>
<gene>
    <name evidence="2" type="ORF">CWS01_12390</name>
</gene>
<protein>
    <submittedName>
        <fullName evidence="2">Uncharacterized protein</fullName>
    </submittedName>
</protein>
<evidence type="ECO:0000313" key="3">
    <source>
        <dbReference type="Proteomes" id="UP000233375"/>
    </source>
</evidence>
<dbReference type="AlphaFoldDB" id="A0A2N0Z1L7"/>
<evidence type="ECO:0000256" key="1">
    <source>
        <dbReference type="SAM" id="Phobius"/>
    </source>
</evidence>
<dbReference type="EMBL" id="PISE01000025">
    <property type="protein sequence ID" value="PKG23406.1"/>
    <property type="molecule type" value="Genomic_DNA"/>
</dbReference>
<feature type="transmembrane region" description="Helical" evidence="1">
    <location>
        <begin position="12"/>
        <end position="35"/>
    </location>
</feature>
<proteinExistence type="predicted"/>
<dbReference type="PROSITE" id="PS51257">
    <property type="entry name" value="PROKAR_LIPOPROTEIN"/>
    <property type="match status" value="1"/>
</dbReference>
<comment type="caution">
    <text evidence="2">The sequence shown here is derived from an EMBL/GenBank/DDBJ whole genome shotgun (WGS) entry which is preliminary data.</text>
</comment>